<feature type="domain" description="HTH tetR-type" evidence="4">
    <location>
        <begin position="20"/>
        <end position="59"/>
    </location>
</feature>
<proteinExistence type="predicted"/>
<feature type="domain" description="Transcriptional regulator LmrA/YxaF-like C-terminal" evidence="5">
    <location>
        <begin position="82"/>
        <end position="181"/>
    </location>
</feature>
<evidence type="ECO:0000313" key="6">
    <source>
        <dbReference type="EMBL" id="SFE57555.1"/>
    </source>
</evidence>
<dbReference type="Proteomes" id="UP000199477">
    <property type="component" value="Unassembled WGS sequence"/>
</dbReference>
<accession>A0A1I2BN00</accession>
<gene>
    <name evidence="6" type="ORF">SAMN02799615_01209</name>
</gene>
<dbReference type="InterPro" id="IPR009057">
    <property type="entry name" value="Homeodomain-like_sf"/>
</dbReference>
<keyword evidence="7" id="KW-1185">Reference proteome</keyword>
<dbReference type="PANTHER" id="PTHR47506">
    <property type="entry name" value="TRANSCRIPTIONAL REGULATORY PROTEIN"/>
    <property type="match status" value="1"/>
</dbReference>
<dbReference type="Pfam" id="PF21993">
    <property type="entry name" value="TetR_C_13_2"/>
    <property type="match status" value="1"/>
</dbReference>
<dbReference type="SUPFAM" id="SSF48498">
    <property type="entry name" value="Tetracyclin repressor-like, C-terminal domain"/>
    <property type="match status" value="1"/>
</dbReference>
<organism evidence="6 7">
    <name type="scientific">Dyella marensis</name>
    <dbReference type="NCBI Taxonomy" id="500610"/>
    <lineage>
        <taxon>Bacteria</taxon>
        <taxon>Pseudomonadati</taxon>
        <taxon>Pseudomonadota</taxon>
        <taxon>Gammaproteobacteria</taxon>
        <taxon>Lysobacterales</taxon>
        <taxon>Rhodanobacteraceae</taxon>
        <taxon>Dyella</taxon>
    </lineage>
</organism>
<dbReference type="InterPro" id="IPR001647">
    <property type="entry name" value="HTH_TetR"/>
</dbReference>
<dbReference type="RefSeq" id="WP_026635980.1">
    <property type="nucleotide sequence ID" value="NZ_FONH01000003.1"/>
</dbReference>
<evidence type="ECO:0000259" key="4">
    <source>
        <dbReference type="Pfam" id="PF00440"/>
    </source>
</evidence>
<keyword evidence="3" id="KW-0804">Transcription</keyword>
<dbReference type="Gene3D" id="1.10.357.10">
    <property type="entry name" value="Tetracycline Repressor, domain 2"/>
    <property type="match status" value="1"/>
</dbReference>
<evidence type="ECO:0000256" key="3">
    <source>
        <dbReference type="ARBA" id="ARBA00023163"/>
    </source>
</evidence>
<dbReference type="PANTHER" id="PTHR47506:SF3">
    <property type="entry name" value="HTH-TYPE TRANSCRIPTIONAL REGULATOR LMRA"/>
    <property type="match status" value="1"/>
</dbReference>
<dbReference type="STRING" id="500610.SAMN02799615_01209"/>
<reference evidence="7" key="1">
    <citation type="submission" date="2016-10" db="EMBL/GenBank/DDBJ databases">
        <authorList>
            <person name="Varghese N."/>
            <person name="Submissions S."/>
        </authorList>
    </citation>
    <scope>NUCLEOTIDE SEQUENCE [LARGE SCALE GENOMIC DNA]</scope>
    <source>
        <strain evidence="7">UNC178MFTsu3.1</strain>
    </source>
</reference>
<evidence type="ECO:0000256" key="2">
    <source>
        <dbReference type="ARBA" id="ARBA00023125"/>
    </source>
</evidence>
<dbReference type="InterPro" id="IPR054156">
    <property type="entry name" value="YxaF_TetR_C"/>
</dbReference>
<dbReference type="Pfam" id="PF00440">
    <property type="entry name" value="TetR_N"/>
    <property type="match status" value="1"/>
</dbReference>
<dbReference type="GO" id="GO:0003677">
    <property type="term" value="F:DNA binding"/>
    <property type="evidence" value="ECO:0007669"/>
    <property type="project" value="UniProtKB-KW"/>
</dbReference>
<keyword evidence="2" id="KW-0238">DNA-binding</keyword>
<dbReference type="SUPFAM" id="SSF46689">
    <property type="entry name" value="Homeodomain-like"/>
    <property type="match status" value="1"/>
</dbReference>
<evidence type="ECO:0000313" key="7">
    <source>
        <dbReference type="Proteomes" id="UP000199477"/>
    </source>
</evidence>
<sequence>MKTTEAPGTRDRLIGAMFDSLQRKGLHGVGLSEILHDAQAPKGVMYHHFPGGKADLAVAAIEAGAAQIKASLLQVIEAHADPADALKIWWGHAHKRLERSGFERGCPLAAISLESTPDDIALRDALAQAFGAFRELVADLLAGAGIGAKRSTQLAALIVSAYEGSLIQARVAGSAKPVNDTVEMLLGLLRIELANAKESRA</sequence>
<evidence type="ECO:0000256" key="1">
    <source>
        <dbReference type="ARBA" id="ARBA00023015"/>
    </source>
</evidence>
<protein>
    <submittedName>
        <fullName evidence="6">Transcriptional regulator, TetR family</fullName>
    </submittedName>
</protein>
<evidence type="ECO:0000259" key="5">
    <source>
        <dbReference type="Pfam" id="PF21993"/>
    </source>
</evidence>
<dbReference type="EMBL" id="FONH01000003">
    <property type="protein sequence ID" value="SFE57555.1"/>
    <property type="molecule type" value="Genomic_DNA"/>
</dbReference>
<name>A0A1I2BN00_9GAMM</name>
<keyword evidence="1" id="KW-0805">Transcription regulation</keyword>
<dbReference type="InterPro" id="IPR036271">
    <property type="entry name" value="Tet_transcr_reg_TetR-rel_C_sf"/>
</dbReference>
<dbReference type="AlphaFoldDB" id="A0A1I2BN00"/>